<keyword evidence="5" id="KW-0539">Nucleus</keyword>
<feature type="domain" description="NAC" evidence="6">
    <location>
        <begin position="3"/>
        <end position="154"/>
    </location>
</feature>
<evidence type="ECO:0000313" key="7">
    <source>
        <dbReference type="EMBL" id="KAK9085379.1"/>
    </source>
</evidence>
<dbReference type="GO" id="GO:0051082">
    <property type="term" value="F:unfolded protein binding"/>
    <property type="evidence" value="ECO:0007669"/>
    <property type="project" value="TreeGrafter"/>
</dbReference>
<dbReference type="PANTHER" id="PTHR24078:SF577">
    <property type="entry name" value="OS05G0562300 PROTEIN"/>
    <property type="match status" value="1"/>
</dbReference>
<evidence type="ECO:0000256" key="3">
    <source>
        <dbReference type="ARBA" id="ARBA00023163"/>
    </source>
</evidence>
<name>A0AAP0HFY4_9MAGN</name>
<keyword evidence="4" id="KW-0143">Chaperone</keyword>
<evidence type="ECO:0000313" key="8">
    <source>
        <dbReference type="Proteomes" id="UP001417504"/>
    </source>
</evidence>
<dbReference type="PROSITE" id="PS51005">
    <property type="entry name" value="NAC"/>
    <property type="match status" value="1"/>
</dbReference>
<dbReference type="GO" id="GO:0005829">
    <property type="term" value="C:cytosol"/>
    <property type="evidence" value="ECO:0007669"/>
    <property type="project" value="TreeGrafter"/>
</dbReference>
<evidence type="ECO:0000259" key="6">
    <source>
        <dbReference type="PROSITE" id="PS51005"/>
    </source>
</evidence>
<gene>
    <name evidence="7" type="ORF">Sjap_025790</name>
</gene>
<dbReference type="InterPro" id="IPR003441">
    <property type="entry name" value="NAC-dom"/>
</dbReference>
<organism evidence="7 8">
    <name type="scientific">Stephania japonica</name>
    <dbReference type="NCBI Taxonomy" id="461633"/>
    <lineage>
        <taxon>Eukaryota</taxon>
        <taxon>Viridiplantae</taxon>
        <taxon>Streptophyta</taxon>
        <taxon>Embryophyta</taxon>
        <taxon>Tracheophyta</taxon>
        <taxon>Spermatophyta</taxon>
        <taxon>Magnoliopsida</taxon>
        <taxon>Ranunculales</taxon>
        <taxon>Menispermaceae</taxon>
        <taxon>Menispermoideae</taxon>
        <taxon>Cissampelideae</taxon>
        <taxon>Stephania</taxon>
    </lineage>
</organism>
<evidence type="ECO:0000256" key="1">
    <source>
        <dbReference type="ARBA" id="ARBA00023015"/>
    </source>
</evidence>
<dbReference type="Gene3D" id="2.170.150.80">
    <property type="entry name" value="NAC domain"/>
    <property type="match status" value="1"/>
</dbReference>
<dbReference type="PANTHER" id="PTHR24078">
    <property type="entry name" value="DNAJ HOMOLOG SUBFAMILY C MEMBER"/>
    <property type="match status" value="1"/>
</dbReference>
<sequence>MISEVGYRFRPSDLDLIAYLEDYHNGLQFPEKEMTPFNIYELEPWTIWDILVQNGKLVEDGCMYCLTLTKRRERKAGIGFWHASSKPKYIFDEETKKLVGETRMLVYYTGTPDHGSSTSTRLNGKTNWIMHEYTLVNAERSINQSKVLSDPQKRAIYDQYGEEGLKGQVPPPGSEGTPKGATFFQNGGTTTFRFNPRRADGIFAEFFGFSSPFERMGGGGGGRRTRVGGSIFQSGGPFGDDIFSSFGEVPVSQTPRKSSPVETTVPCNLEELYRGATKKMKISREIADISG</sequence>
<evidence type="ECO:0000256" key="5">
    <source>
        <dbReference type="ARBA" id="ARBA00023242"/>
    </source>
</evidence>
<dbReference type="InterPro" id="IPR036093">
    <property type="entry name" value="NAC_dom_sf"/>
</dbReference>
<accession>A0AAP0HFY4</accession>
<keyword evidence="1" id="KW-0805">Transcription regulation</keyword>
<evidence type="ECO:0000256" key="2">
    <source>
        <dbReference type="ARBA" id="ARBA00023125"/>
    </source>
</evidence>
<dbReference type="GO" id="GO:0003677">
    <property type="term" value="F:DNA binding"/>
    <property type="evidence" value="ECO:0007669"/>
    <property type="project" value="UniProtKB-KW"/>
</dbReference>
<evidence type="ECO:0000256" key="4">
    <source>
        <dbReference type="ARBA" id="ARBA00023186"/>
    </source>
</evidence>
<dbReference type="GO" id="GO:0006355">
    <property type="term" value="P:regulation of DNA-templated transcription"/>
    <property type="evidence" value="ECO:0007669"/>
    <property type="project" value="InterPro"/>
</dbReference>
<dbReference type="InterPro" id="IPR036869">
    <property type="entry name" value="J_dom_sf"/>
</dbReference>
<dbReference type="Pfam" id="PF02365">
    <property type="entry name" value="NAM"/>
    <property type="match status" value="1"/>
</dbReference>
<comment type="caution">
    <text evidence="7">The sequence shown here is derived from an EMBL/GenBank/DDBJ whole genome shotgun (WGS) entry which is preliminary data.</text>
</comment>
<dbReference type="SUPFAM" id="SSF101941">
    <property type="entry name" value="NAC domain"/>
    <property type="match status" value="1"/>
</dbReference>
<dbReference type="EMBL" id="JBBNAE010000011">
    <property type="protein sequence ID" value="KAK9085379.1"/>
    <property type="molecule type" value="Genomic_DNA"/>
</dbReference>
<protein>
    <recommendedName>
        <fullName evidence="6">NAC domain-containing protein</fullName>
    </recommendedName>
</protein>
<dbReference type="InterPro" id="IPR051339">
    <property type="entry name" value="DnaJ_subfamily_B"/>
</dbReference>
<dbReference type="Proteomes" id="UP001417504">
    <property type="component" value="Unassembled WGS sequence"/>
</dbReference>
<dbReference type="AlphaFoldDB" id="A0AAP0HFY4"/>
<reference evidence="7 8" key="1">
    <citation type="submission" date="2024-01" db="EMBL/GenBank/DDBJ databases">
        <title>Genome assemblies of Stephania.</title>
        <authorList>
            <person name="Yang L."/>
        </authorList>
    </citation>
    <scope>NUCLEOTIDE SEQUENCE [LARGE SCALE GENOMIC DNA]</scope>
    <source>
        <strain evidence="7">QJT</strain>
        <tissue evidence="7">Leaf</tissue>
    </source>
</reference>
<keyword evidence="8" id="KW-1185">Reference proteome</keyword>
<dbReference type="GO" id="GO:0051087">
    <property type="term" value="F:protein-folding chaperone binding"/>
    <property type="evidence" value="ECO:0007669"/>
    <property type="project" value="TreeGrafter"/>
</dbReference>
<keyword evidence="2" id="KW-0238">DNA-binding</keyword>
<keyword evidence="3" id="KW-0804">Transcription</keyword>
<dbReference type="Gene3D" id="2.60.260.20">
    <property type="entry name" value="Urease metallochaperone UreE, N-terminal domain"/>
    <property type="match status" value="1"/>
</dbReference>
<proteinExistence type="predicted"/>
<dbReference type="SUPFAM" id="SSF46565">
    <property type="entry name" value="Chaperone J-domain"/>
    <property type="match status" value="1"/>
</dbReference>